<sequence length="797" mass="89415">MFKLNLKIAFRNLWKNKGYTLINIAGLSIGMAGCILIFLFISYQLSFDQQYKNKDRIYRVVSHAYYAGGEEFDRGVPLPLASAMRNDFGMLEQVAALEGSWGMIKVKDSKGNVKIKIQEKAFYVEPDFFRIFDYEWLDGNPEQALKEPNTVALSQKTAERFFGDWHQAVGKTINYQNNKDLKVTGVFADIPENNSNVINIAISYASFENRNQKRWGSISSNSECYVLLKPGVTTADLASPKAVFLKKYYVEKTIAKPDHLFQRMDEIHIDERFSNFSGKITSKSELFGLTAIGVLLLITACINFINLATAQAIGRSKEVGVRKVMGSGKKQLMIQFLTETMLLTFIALLLACAITEVALPGMSALFKEKITFNLLERPVIFVFLTCMVLFVSFLSGFYPAMVMSGFSPALAIKNKVNIGHGGGLLRKVLVVVQFAITIVLVTGTLVILMQMKFMREKPLGFNSSAVALITIPTDSLSRQKFEILKSRVKAQPGVLAVSLCNNGPSADDNTNNAFAFDGTKEADFQANTKIVDADYLKTFGLQLVAGRYLSQRKSDTIHEFVVNETLLKKLNVIHPQDAIGKKILFGGLSIPVVGVVKDFNNLNLRASISPIIMGTRNDRFEIMAVKMNAQQIPAVMKNIEKIWNEYYPDHVYSSDFMEDKINKYYESEQIMGTLFKVFALVIIFISFIGLFGLIAFVAAQRTKEMAIRKILGASVFELMSMLNTTFIFLILIANLVAWPVAYIFIQKWLSGYAYRIELSIWPFAAAMFISLIITLVTVSFRSYKTAKTNPVDALKYE</sequence>
<keyword evidence="4 6" id="KW-1133">Transmembrane helix</keyword>
<dbReference type="InterPro" id="IPR025857">
    <property type="entry name" value="MacB_PCD"/>
</dbReference>
<evidence type="ECO:0000256" key="6">
    <source>
        <dbReference type="SAM" id="Phobius"/>
    </source>
</evidence>
<name>A0A127V757_9SPHI</name>
<dbReference type="RefSeq" id="WP_068395385.1">
    <property type="nucleotide sequence ID" value="NZ_CP014504.1"/>
</dbReference>
<comment type="subcellular location">
    <subcellularLocation>
        <location evidence="1">Cell membrane</location>
        <topology evidence="1">Multi-pass membrane protein</topology>
    </subcellularLocation>
</comment>
<keyword evidence="2" id="KW-1003">Cell membrane</keyword>
<reference evidence="9 10" key="1">
    <citation type="submission" date="2016-03" db="EMBL/GenBank/DDBJ databases">
        <title>Complete genome sequence of Pedobacter cryoconitis PAMC 27485.</title>
        <authorList>
            <person name="Lee J."/>
            <person name="Kim O.-S."/>
        </authorList>
    </citation>
    <scope>NUCLEOTIDE SEQUENCE [LARGE SCALE GENOMIC DNA]</scope>
    <source>
        <strain evidence="9 10">PAMC 27485</strain>
    </source>
</reference>
<feature type="domain" description="MacB-like periplasmic core" evidence="8">
    <location>
        <begin position="435"/>
        <end position="640"/>
    </location>
</feature>
<keyword evidence="5 6" id="KW-0472">Membrane</keyword>
<dbReference type="PANTHER" id="PTHR30572">
    <property type="entry name" value="MEMBRANE COMPONENT OF TRANSPORTER-RELATED"/>
    <property type="match status" value="1"/>
</dbReference>
<feature type="transmembrane region" description="Helical" evidence="6">
    <location>
        <begin position="760"/>
        <end position="780"/>
    </location>
</feature>
<dbReference type="PROSITE" id="PS51257">
    <property type="entry name" value="PROKAR_LIPOPROTEIN"/>
    <property type="match status" value="1"/>
</dbReference>
<dbReference type="EMBL" id="CP014504">
    <property type="protein sequence ID" value="AMP97202.1"/>
    <property type="molecule type" value="Genomic_DNA"/>
</dbReference>
<accession>A0A127V757</accession>
<keyword evidence="10" id="KW-1185">Reference proteome</keyword>
<feature type="domain" description="ABC3 transporter permease C-terminal" evidence="7">
    <location>
        <begin position="292"/>
        <end position="407"/>
    </location>
</feature>
<keyword evidence="3 6" id="KW-0812">Transmembrane</keyword>
<gene>
    <name evidence="9" type="ORF">AY601_0232</name>
</gene>
<feature type="transmembrane region" description="Helical" evidence="6">
    <location>
        <begin position="379"/>
        <end position="407"/>
    </location>
</feature>
<dbReference type="Pfam" id="PF02687">
    <property type="entry name" value="FtsX"/>
    <property type="match status" value="2"/>
</dbReference>
<evidence type="ECO:0000259" key="7">
    <source>
        <dbReference type="Pfam" id="PF02687"/>
    </source>
</evidence>
<dbReference type="Proteomes" id="UP000071561">
    <property type="component" value="Chromosome"/>
</dbReference>
<evidence type="ECO:0000256" key="4">
    <source>
        <dbReference type="ARBA" id="ARBA00022989"/>
    </source>
</evidence>
<protein>
    <submittedName>
        <fullName evidence="9">ABC transporter permease</fullName>
    </submittedName>
</protein>
<proteinExistence type="predicted"/>
<dbReference type="AlphaFoldDB" id="A0A127V757"/>
<feature type="domain" description="ABC3 transporter permease C-terminal" evidence="7">
    <location>
        <begin position="677"/>
        <end position="790"/>
    </location>
</feature>
<evidence type="ECO:0000256" key="1">
    <source>
        <dbReference type="ARBA" id="ARBA00004651"/>
    </source>
</evidence>
<feature type="transmembrane region" description="Helical" evidence="6">
    <location>
        <begin position="21"/>
        <end position="43"/>
    </location>
</feature>
<dbReference type="Pfam" id="PF12704">
    <property type="entry name" value="MacB_PCD"/>
    <property type="match status" value="2"/>
</dbReference>
<dbReference type="PANTHER" id="PTHR30572:SF18">
    <property type="entry name" value="ABC-TYPE MACROLIDE FAMILY EXPORT SYSTEM PERMEASE COMPONENT 2"/>
    <property type="match status" value="1"/>
</dbReference>
<dbReference type="KEGG" id="pcm:AY601_0232"/>
<dbReference type="InterPro" id="IPR003838">
    <property type="entry name" value="ABC3_permease_C"/>
</dbReference>
<dbReference type="OrthoDB" id="1451596at2"/>
<evidence type="ECO:0000256" key="5">
    <source>
        <dbReference type="ARBA" id="ARBA00023136"/>
    </source>
</evidence>
<organism evidence="9 10">
    <name type="scientific">Pedobacter cryoconitis</name>
    <dbReference type="NCBI Taxonomy" id="188932"/>
    <lineage>
        <taxon>Bacteria</taxon>
        <taxon>Pseudomonadati</taxon>
        <taxon>Bacteroidota</taxon>
        <taxon>Sphingobacteriia</taxon>
        <taxon>Sphingobacteriales</taxon>
        <taxon>Sphingobacteriaceae</taxon>
        <taxon>Pedobacter</taxon>
    </lineage>
</organism>
<evidence type="ECO:0000313" key="9">
    <source>
        <dbReference type="EMBL" id="AMP97202.1"/>
    </source>
</evidence>
<dbReference type="GO" id="GO:0022857">
    <property type="term" value="F:transmembrane transporter activity"/>
    <property type="evidence" value="ECO:0007669"/>
    <property type="project" value="TreeGrafter"/>
</dbReference>
<feature type="transmembrane region" description="Helical" evidence="6">
    <location>
        <begin position="677"/>
        <end position="699"/>
    </location>
</feature>
<evidence type="ECO:0000256" key="2">
    <source>
        <dbReference type="ARBA" id="ARBA00022475"/>
    </source>
</evidence>
<dbReference type="PATRIC" id="fig|188932.3.peg.236"/>
<feature type="domain" description="MacB-like periplasmic core" evidence="8">
    <location>
        <begin position="20"/>
        <end position="237"/>
    </location>
</feature>
<evidence type="ECO:0000256" key="3">
    <source>
        <dbReference type="ARBA" id="ARBA00022692"/>
    </source>
</evidence>
<feature type="transmembrane region" description="Helical" evidence="6">
    <location>
        <begin position="720"/>
        <end position="745"/>
    </location>
</feature>
<feature type="transmembrane region" description="Helical" evidence="6">
    <location>
        <begin position="334"/>
        <end position="359"/>
    </location>
</feature>
<evidence type="ECO:0000313" key="10">
    <source>
        <dbReference type="Proteomes" id="UP000071561"/>
    </source>
</evidence>
<feature type="transmembrane region" description="Helical" evidence="6">
    <location>
        <begin position="428"/>
        <end position="449"/>
    </location>
</feature>
<dbReference type="GO" id="GO:0005886">
    <property type="term" value="C:plasma membrane"/>
    <property type="evidence" value="ECO:0007669"/>
    <property type="project" value="UniProtKB-SubCell"/>
</dbReference>
<dbReference type="InterPro" id="IPR050250">
    <property type="entry name" value="Macrolide_Exporter_MacB"/>
</dbReference>
<evidence type="ECO:0000259" key="8">
    <source>
        <dbReference type="Pfam" id="PF12704"/>
    </source>
</evidence>
<feature type="transmembrane region" description="Helical" evidence="6">
    <location>
        <begin position="286"/>
        <end position="313"/>
    </location>
</feature>